<dbReference type="GO" id="GO:0006284">
    <property type="term" value="P:base-excision repair"/>
    <property type="evidence" value="ECO:0007669"/>
    <property type="project" value="TreeGrafter"/>
</dbReference>
<dbReference type="GO" id="GO:0005739">
    <property type="term" value="C:mitochondrion"/>
    <property type="evidence" value="ECO:0007669"/>
    <property type="project" value="TreeGrafter"/>
</dbReference>
<evidence type="ECO:0000313" key="10">
    <source>
        <dbReference type="WBParaSite" id="Gr19_v10_g11202.t1"/>
    </source>
</evidence>
<evidence type="ECO:0000256" key="3">
    <source>
        <dbReference type="ARBA" id="ARBA00022723"/>
    </source>
</evidence>
<dbReference type="PROSITE" id="PS00730">
    <property type="entry name" value="AP_NUCLEASE_F2_2"/>
    <property type="match status" value="1"/>
</dbReference>
<keyword evidence="9" id="KW-1185">Reference proteome</keyword>
<dbReference type="Gene3D" id="3.20.20.150">
    <property type="entry name" value="Divalent-metal-dependent TIM barrel enzymes"/>
    <property type="match status" value="1"/>
</dbReference>
<evidence type="ECO:0000256" key="5">
    <source>
        <dbReference type="ARBA" id="ARBA00022801"/>
    </source>
</evidence>
<sequence>MKSFIISELEEEEPVKPTSTSSALTKREVKAKVELGVTSKIVYMSNTATSVIRAGLYSEKNLGVHVSAAGSLENAIWNAIEIGCRSFALFIRNQRRWEAKPMDESVVDRWNKAIKETKFPLHQIVPHGSYLLNAGSPDDKKLEMTRKAMLDECRRCERLGIQFYNFHPGSTTGKCTRERSIKTIAETISYVQENTDFITLVVETMAGSGNTIGGAFTELRSIIDQVHNKKRVGVCLDTCHIFAAGYDIVNNYEEVMEEFDSMIGFDFLKAVHLNDSKEGCSSKVDRHENIGKGNLGTKAFERIMKDDRFNGIPMLLETPEGKYPQEMKLLYELEEKELPKKRRMQRADESVP</sequence>
<dbReference type="Proteomes" id="UP000887572">
    <property type="component" value="Unplaced"/>
</dbReference>
<organism evidence="9 10">
    <name type="scientific">Globodera rostochiensis</name>
    <name type="common">Golden nematode worm</name>
    <name type="synonym">Heterodera rostochiensis</name>
    <dbReference type="NCBI Taxonomy" id="31243"/>
    <lineage>
        <taxon>Eukaryota</taxon>
        <taxon>Metazoa</taxon>
        <taxon>Ecdysozoa</taxon>
        <taxon>Nematoda</taxon>
        <taxon>Chromadorea</taxon>
        <taxon>Rhabditida</taxon>
        <taxon>Tylenchina</taxon>
        <taxon>Tylenchomorpha</taxon>
        <taxon>Tylenchoidea</taxon>
        <taxon>Heteroderidae</taxon>
        <taxon>Heteroderinae</taxon>
        <taxon>Globodera</taxon>
    </lineage>
</organism>
<name>A0A914GU09_GLORO</name>
<dbReference type="InterPro" id="IPR001719">
    <property type="entry name" value="AP_endonuc_2"/>
</dbReference>
<dbReference type="NCBIfam" id="TIGR00587">
    <property type="entry name" value="nfo"/>
    <property type="match status" value="1"/>
</dbReference>
<evidence type="ECO:0000256" key="7">
    <source>
        <dbReference type="ARBA" id="ARBA00023204"/>
    </source>
</evidence>
<evidence type="ECO:0000259" key="8">
    <source>
        <dbReference type="Pfam" id="PF01261"/>
    </source>
</evidence>
<dbReference type="GO" id="GO:0005634">
    <property type="term" value="C:nucleus"/>
    <property type="evidence" value="ECO:0007669"/>
    <property type="project" value="TreeGrafter"/>
</dbReference>
<evidence type="ECO:0000256" key="2">
    <source>
        <dbReference type="ARBA" id="ARBA00005340"/>
    </source>
</evidence>
<evidence type="ECO:0000256" key="1">
    <source>
        <dbReference type="ARBA" id="ARBA00001947"/>
    </source>
</evidence>
<evidence type="ECO:0000256" key="4">
    <source>
        <dbReference type="ARBA" id="ARBA00022763"/>
    </source>
</evidence>
<dbReference type="GO" id="GO:0008081">
    <property type="term" value="F:phosphoric diester hydrolase activity"/>
    <property type="evidence" value="ECO:0007669"/>
    <property type="project" value="TreeGrafter"/>
</dbReference>
<accession>A0A914GU09</accession>
<keyword evidence="3" id="KW-0479">Metal-binding</keyword>
<dbReference type="InterPro" id="IPR018246">
    <property type="entry name" value="AP_endonuc_F2_Zn_BS"/>
</dbReference>
<dbReference type="GO" id="GO:0008270">
    <property type="term" value="F:zinc ion binding"/>
    <property type="evidence" value="ECO:0007669"/>
    <property type="project" value="InterPro"/>
</dbReference>
<dbReference type="Pfam" id="PF01261">
    <property type="entry name" value="AP_endonuc_2"/>
    <property type="match status" value="1"/>
</dbReference>
<dbReference type="NCBIfam" id="NF002199">
    <property type="entry name" value="PRK01060.1-4"/>
    <property type="match status" value="1"/>
</dbReference>
<dbReference type="PANTHER" id="PTHR21445:SF0">
    <property type="entry name" value="APURINIC-APYRIMIDINIC ENDONUCLEASE"/>
    <property type="match status" value="1"/>
</dbReference>
<dbReference type="GO" id="GO:0003677">
    <property type="term" value="F:DNA binding"/>
    <property type="evidence" value="ECO:0007669"/>
    <property type="project" value="InterPro"/>
</dbReference>
<comment type="similarity">
    <text evidence="2">Belongs to the AP endonuclease 2 family.</text>
</comment>
<evidence type="ECO:0000313" key="9">
    <source>
        <dbReference type="Proteomes" id="UP000887572"/>
    </source>
</evidence>
<dbReference type="HAMAP" id="MF_00152">
    <property type="entry name" value="Nfo"/>
    <property type="match status" value="1"/>
</dbReference>
<keyword evidence="6" id="KW-0862">Zinc</keyword>
<dbReference type="SMART" id="SM00518">
    <property type="entry name" value="AP2Ec"/>
    <property type="match status" value="1"/>
</dbReference>
<feature type="domain" description="Xylose isomerase-like TIM barrel" evidence="8">
    <location>
        <begin position="79"/>
        <end position="332"/>
    </location>
</feature>
<keyword evidence="5" id="KW-0378">Hydrolase</keyword>
<proteinExistence type="inferred from homology"/>
<dbReference type="PROSITE" id="PS51432">
    <property type="entry name" value="AP_NUCLEASE_F2_4"/>
    <property type="match status" value="1"/>
</dbReference>
<dbReference type="InterPro" id="IPR013022">
    <property type="entry name" value="Xyl_isomerase-like_TIM-brl"/>
</dbReference>
<dbReference type="CDD" id="cd00019">
    <property type="entry name" value="AP2Ec"/>
    <property type="match status" value="1"/>
</dbReference>
<dbReference type="SUPFAM" id="SSF51658">
    <property type="entry name" value="Xylose isomerase-like"/>
    <property type="match status" value="1"/>
</dbReference>
<keyword evidence="4" id="KW-0227">DNA damage</keyword>
<dbReference type="GO" id="GO:0003906">
    <property type="term" value="F:DNA-(apurinic or apyrimidinic site) endonuclease activity"/>
    <property type="evidence" value="ECO:0007669"/>
    <property type="project" value="TreeGrafter"/>
</dbReference>
<dbReference type="PANTHER" id="PTHR21445">
    <property type="entry name" value="ENDONUCLEASE IV ENDODEOXYRIBONUCLEASE IV"/>
    <property type="match status" value="1"/>
</dbReference>
<evidence type="ECO:0000256" key="6">
    <source>
        <dbReference type="ARBA" id="ARBA00022833"/>
    </source>
</evidence>
<dbReference type="FunFam" id="3.20.20.150:FF:000001">
    <property type="entry name" value="Probable endonuclease 4"/>
    <property type="match status" value="1"/>
</dbReference>
<comment type="cofactor">
    <cofactor evidence="1">
        <name>Zn(2+)</name>
        <dbReference type="ChEBI" id="CHEBI:29105"/>
    </cofactor>
</comment>
<reference evidence="10" key="1">
    <citation type="submission" date="2022-11" db="UniProtKB">
        <authorList>
            <consortium name="WormBaseParasite"/>
        </authorList>
    </citation>
    <scope>IDENTIFICATION</scope>
</reference>
<dbReference type="InterPro" id="IPR036237">
    <property type="entry name" value="Xyl_isomerase-like_sf"/>
</dbReference>
<dbReference type="PROSITE" id="PS00729">
    <property type="entry name" value="AP_NUCLEASE_F2_1"/>
    <property type="match status" value="1"/>
</dbReference>
<keyword evidence="7" id="KW-0234">DNA repair</keyword>
<dbReference type="AlphaFoldDB" id="A0A914GU09"/>
<protein>
    <submittedName>
        <fullName evidence="10">Xylose isomerase-like TIM barrel domain-containing protein</fullName>
    </submittedName>
</protein>
<dbReference type="WBParaSite" id="Gr19_v10_g11202.t1">
    <property type="protein sequence ID" value="Gr19_v10_g11202.t1"/>
    <property type="gene ID" value="Gr19_v10_g11202"/>
</dbReference>